<feature type="signal peptide" evidence="1">
    <location>
        <begin position="1"/>
        <end position="20"/>
    </location>
</feature>
<name>Q2G3P4_NOVAD</name>
<dbReference type="InterPro" id="IPR029063">
    <property type="entry name" value="SAM-dependent_MTases_sf"/>
</dbReference>
<protein>
    <recommendedName>
        <fullName evidence="4">Methyltransferase</fullName>
    </recommendedName>
</protein>
<evidence type="ECO:0000313" key="2">
    <source>
        <dbReference type="EMBL" id="ABD27529.1"/>
    </source>
</evidence>
<accession>Q2G3P4</accession>
<dbReference type="SUPFAM" id="SSF53335">
    <property type="entry name" value="S-adenosyl-L-methionine-dependent methyltransferases"/>
    <property type="match status" value="1"/>
</dbReference>
<reference evidence="3" key="1">
    <citation type="submission" date="2006-01" db="EMBL/GenBank/DDBJ databases">
        <title>Complete sequence of Novosphingobium aromaticivorans DSM 12444.</title>
        <authorList>
            <consortium name="US DOE Joint Genome Institute"/>
            <person name="Copeland A."/>
            <person name="Lucas S."/>
            <person name="Lapidus A."/>
            <person name="Barry K."/>
            <person name="Detter J.C."/>
            <person name="Glavina T."/>
            <person name="Hammon N."/>
            <person name="Israni S."/>
            <person name="Pitluck S."/>
            <person name="Chain P."/>
            <person name="Malfatti S."/>
            <person name="Shin M."/>
            <person name="Vergez L."/>
            <person name="Schmutz J."/>
            <person name="Larimer F."/>
            <person name="Land M."/>
            <person name="Kyrpides N."/>
            <person name="Ivanova N."/>
            <person name="Fredrickson J."/>
            <person name="Balkwill D."/>
            <person name="Romine M.F."/>
            <person name="Richardson P."/>
        </authorList>
    </citation>
    <scope>NUCLEOTIDE SEQUENCE [LARGE SCALE GENOMIC DNA]</scope>
    <source>
        <strain evidence="3">ATCC 700278 / DSM 12444 / CCUG 56034 / CIP 105152 / NBRC 16084 / F199</strain>
    </source>
</reference>
<dbReference type="HOGENOM" id="CLU_072291_0_0_5"/>
<dbReference type="Gene3D" id="3.40.50.150">
    <property type="entry name" value="Vaccinia Virus protein VP39"/>
    <property type="match status" value="1"/>
</dbReference>
<evidence type="ECO:0000256" key="1">
    <source>
        <dbReference type="SAM" id="SignalP"/>
    </source>
</evidence>
<keyword evidence="1" id="KW-0732">Signal</keyword>
<dbReference type="AlphaFoldDB" id="Q2G3P4"/>
<keyword evidence="3" id="KW-1185">Reference proteome</keyword>
<evidence type="ECO:0000313" key="3">
    <source>
        <dbReference type="Proteomes" id="UP000009134"/>
    </source>
</evidence>
<gene>
    <name evidence="2" type="ordered locus">Saro_3094</name>
</gene>
<proteinExistence type="predicted"/>
<feature type="chain" id="PRO_5004207866" description="Methyltransferase" evidence="1">
    <location>
        <begin position="21"/>
        <end position="284"/>
    </location>
</feature>
<dbReference type="RefSeq" id="WP_011446733.1">
    <property type="nucleotide sequence ID" value="NC_007794.1"/>
</dbReference>
<dbReference type="eggNOG" id="COG4798">
    <property type="taxonomic scope" value="Bacteria"/>
</dbReference>
<dbReference type="EMBL" id="CP000248">
    <property type="protein sequence ID" value="ABD27529.1"/>
    <property type="molecule type" value="Genomic_DNA"/>
</dbReference>
<sequence>MRRVLALLAVLALPATPVVAQHADHAGHAAAIDPALAAAVADPLREKDRARDKYRKPDETLAFFQVAPTMKVGEYAPGGGWYSRLLGLYLGPKGKLVGLYFDPTTGAFSAEAQKGIREGAAKYPAEVAAWSGQPADRFAAYPLDAVPEREKGTFDRILVMRMMHNLLRWNIADHEIRRMRELLKPDGMIGIEQHRARPDAPFAFTDGSKGYLREADVIKFMEVNGFSFVGRSEANANAADPANWPEGVWTLPPSLSGAKDEADKARLRAIGESDRMTLLFRKRP</sequence>
<dbReference type="KEGG" id="nar:Saro_3094"/>
<dbReference type="InterPro" id="IPR016980">
    <property type="entry name" value="S-AdoMet-dep_MeTrfase_Alr7345"/>
</dbReference>
<dbReference type="Proteomes" id="UP000009134">
    <property type="component" value="Chromosome"/>
</dbReference>
<evidence type="ECO:0008006" key="4">
    <source>
        <dbReference type="Google" id="ProtNLM"/>
    </source>
</evidence>
<dbReference type="STRING" id="279238.Saro_3094"/>
<organism evidence="2 3">
    <name type="scientific">Novosphingobium aromaticivorans (strain ATCC 700278 / DSM 12444 / CCUG 56034 / CIP 105152 / NBRC 16084 / F199)</name>
    <dbReference type="NCBI Taxonomy" id="279238"/>
    <lineage>
        <taxon>Bacteria</taxon>
        <taxon>Pseudomonadati</taxon>
        <taxon>Pseudomonadota</taxon>
        <taxon>Alphaproteobacteria</taxon>
        <taxon>Sphingomonadales</taxon>
        <taxon>Sphingomonadaceae</taxon>
        <taxon>Novosphingobium</taxon>
    </lineage>
</organism>
<dbReference type="PIRSF" id="PIRSF031679">
    <property type="entry name" value="Mtase_Alr7345_prd"/>
    <property type="match status" value="1"/>
</dbReference>